<evidence type="ECO:0000256" key="3">
    <source>
        <dbReference type="ARBA" id="ARBA00008725"/>
    </source>
</evidence>
<dbReference type="SUPFAM" id="SSF53850">
    <property type="entry name" value="Periplasmic binding protein-like II"/>
    <property type="match status" value="1"/>
</dbReference>
<evidence type="ECO:0000256" key="10">
    <source>
        <dbReference type="SAM" id="SignalP"/>
    </source>
</evidence>
<dbReference type="PROSITE" id="PS51257">
    <property type="entry name" value="PROKAR_LIPOPROTEIN"/>
    <property type="match status" value="1"/>
</dbReference>
<dbReference type="Proteomes" id="UP000782880">
    <property type="component" value="Unassembled WGS sequence"/>
</dbReference>
<keyword evidence="5" id="KW-0813">Transport</keyword>
<dbReference type="Pfam" id="PF12849">
    <property type="entry name" value="PBP_like_2"/>
    <property type="match status" value="1"/>
</dbReference>
<evidence type="ECO:0000256" key="6">
    <source>
        <dbReference type="ARBA" id="ARBA00022729"/>
    </source>
</evidence>
<feature type="signal peptide" evidence="10">
    <location>
        <begin position="1"/>
        <end position="20"/>
    </location>
</feature>
<evidence type="ECO:0000256" key="9">
    <source>
        <dbReference type="SAM" id="MobiDB-lite"/>
    </source>
</evidence>
<dbReference type="GO" id="GO:0006817">
    <property type="term" value="P:phosphate ion transport"/>
    <property type="evidence" value="ECO:0007669"/>
    <property type="project" value="UniProtKB-KW"/>
</dbReference>
<feature type="chain" id="PRO_5038735275" evidence="10">
    <location>
        <begin position="21"/>
        <end position="212"/>
    </location>
</feature>
<evidence type="ECO:0000256" key="5">
    <source>
        <dbReference type="ARBA" id="ARBA00022592"/>
    </source>
</evidence>
<feature type="region of interest" description="Disordered" evidence="9">
    <location>
        <begin position="93"/>
        <end position="112"/>
    </location>
</feature>
<feature type="domain" description="PBP" evidence="11">
    <location>
        <begin position="57"/>
        <end position="202"/>
    </location>
</feature>
<feature type="compositionally biased region" description="Acidic residues" evidence="9">
    <location>
        <begin position="45"/>
        <end position="57"/>
    </location>
</feature>
<comment type="subunit">
    <text evidence="4">The complex is composed of two ATP-binding proteins (PstB), two transmembrane proteins (PstC and PstA) and a solute-binding protein (PstS).</text>
</comment>
<dbReference type="InterPro" id="IPR024370">
    <property type="entry name" value="PBP_domain"/>
</dbReference>
<dbReference type="Gene3D" id="3.40.190.10">
    <property type="entry name" value="Periplasmic binding protein-like II"/>
    <property type="match status" value="2"/>
</dbReference>
<evidence type="ECO:0000256" key="2">
    <source>
        <dbReference type="ARBA" id="ARBA00004193"/>
    </source>
</evidence>
<reference evidence="12" key="2">
    <citation type="submission" date="2021-09" db="EMBL/GenBank/DDBJ databases">
        <authorList>
            <person name="Gilroy R."/>
        </authorList>
    </citation>
    <scope>NUCLEOTIDE SEQUENCE</scope>
    <source>
        <strain evidence="12">ChiBcec21-2208</strain>
    </source>
</reference>
<keyword evidence="8" id="KW-0449">Lipoprotein</keyword>
<dbReference type="PANTHER" id="PTHR30570">
    <property type="entry name" value="PERIPLASMIC PHOSPHATE BINDING COMPONENT OF PHOSPHATE ABC TRANSPORTER"/>
    <property type="match status" value="1"/>
</dbReference>
<evidence type="ECO:0000256" key="1">
    <source>
        <dbReference type="ARBA" id="ARBA00002841"/>
    </source>
</evidence>
<feature type="non-terminal residue" evidence="12">
    <location>
        <position position="212"/>
    </location>
</feature>
<evidence type="ECO:0000256" key="7">
    <source>
        <dbReference type="ARBA" id="ARBA00023139"/>
    </source>
</evidence>
<evidence type="ECO:0000313" key="12">
    <source>
        <dbReference type="EMBL" id="HJG28497.1"/>
    </source>
</evidence>
<evidence type="ECO:0000259" key="11">
    <source>
        <dbReference type="Pfam" id="PF12849"/>
    </source>
</evidence>
<dbReference type="EMBL" id="DYVE01000198">
    <property type="protein sequence ID" value="HJG28497.1"/>
    <property type="molecule type" value="Genomic_DNA"/>
</dbReference>
<comment type="caution">
    <text evidence="12">The sequence shown here is derived from an EMBL/GenBank/DDBJ whole genome shotgun (WGS) entry which is preliminary data.</text>
</comment>
<dbReference type="AlphaFoldDB" id="A0A921LP48"/>
<organism evidence="12 13">
    <name type="scientific">Subdoligranulum variabile</name>
    <dbReference type="NCBI Taxonomy" id="214851"/>
    <lineage>
        <taxon>Bacteria</taxon>
        <taxon>Bacillati</taxon>
        <taxon>Bacillota</taxon>
        <taxon>Clostridia</taxon>
        <taxon>Eubacteriales</taxon>
        <taxon>Oscillospiraceae</taxon>
        <taxon>Subdoligranulum</taxon>
    </lineage>
</organism>
<dbReference type="InterPro" id="IPR050811">
    <property type="entry name" value="Phosphate_ABC_transporter"/>
</dbReference>
<reference evidence="12" key="1">
    <citation type="journal article" date="2021" name="PeerJ">
        <title>Extensive microbial diversity within the chicken gut microbiome revealed by metagenomics and culture.</title>
        <authorList>
            <person name="Gilroy R."/>
            <person name="Ravi A."/>
            <person name="Getino M."/>
            <person name="Pursley I."/>
            <person name="Horton D.L."/>
            <person name="Alikhan N.F."/>
            <person name="Baker D."/>
            <person name="Gharbi K."/>
            <person name="Hall N."/>
            <person name="Watson M."/>
            <person name="Adriaenssens E.M."/>
            <person name="Foster-Nyarko E."/>
            <person name="Jarju S."/>
            <person name="Secka A."/>
            <person name="Antonio M."/>
            <person name="Oren A."/>
            <person name="Chaudhuri R.R."/>
            <person name="La Ragione R."/>
            <person name="Hildebrand F."/>
            <person name="Pallen M.J."/>
        </authorList>
    </citation>
    <scope>NUCLEOTIDE SEQUENCE</scope>
    <source>
        <strain evidence="12">ChiBcec21-2208</strain>
    </source>
</reference>
<dbReference type="GO" id="GO:0005886">
    <property type="term" value="C:plasma membrane"/>
    <property type="evidence" value="ECO:0007669"/>
    <property type="project" value="UniProtKB-SubCell"/>
</dbReference>
<proteinExistence type="inferred from homology"/>
<keyword evidence="6 10" id="KW-0732">Signal</keyword>
<evidence type="ECO:0000256" key="4">
    <source>
        <dbReference type="ARBA" id="ARBA00011529"/>
    </source>
</evidence>
<feature type="compositionally biased region" description="Low complexity" evidence="9">
    <location>
        <begin position="24"/>
        <end position="44"/>
    </location>
</feature>
<evidence type="ECO:0000313" key="13">
    <source>
        <dbReference type="Proteomes" id="UP000782880"/>
    </source>
</evidence>
<accession>A0A921LP48</accession>
<comment type="similarity">
    <text evidence="3">Belongs to the PstS family.</text>
</comment>
<feature type="region of interest" description="Disordered" evidence="9">
    <location>
        <begin position="24"/>
        <end position="72"/>
    </location>
</feature>
<keyword evidence="5" id="KW-0592">Phosphate transport</keyword>
<comment type="subcellular location">
    <subcellularLocation>
        <location evidence="2">Cell membrane</location>
        <topology evidence="2">Lipid-anchor</topology>
    </subcellularLocation>
</comment>
<comment type="function">
    <text evidence="1">Part of the ABC transporter complex PstSACB involved in phosphate import.</text>
</comment>
<protein>
    <submittedName>
        <fullName evidence="12">Substrate-binding domain-containing protein</fullName>
    </submittedName>
</protein>
<keyword evidence="7" id="KW-0564">Palmitate</keyword>
<evidence type="ECO:0000256" key="8">
    <source>
        <dbReference type="ARBA" id="ARBA00023288"/>
    </source>
</evidence>
<dbReference type="PANTHER" id="PTHR30570:SF1">
    <property type="entry name" value="PHOSPHATE-BINDING PROTEIN PSTS"/>
    <property type="match status" value="1"/>
</dbReference>
<name>A0A921LP48_9FIRM</name>
<gene>
    <name evidence="12" type="ORF">K8V20_07620</name>
</gene>
<sequence length="212" mass="21322">MIYKKLLATVLAAMMVMSMAACSSEGTSSTSDEGSTTTTTNETEATTEESTTEEAPAEETSSLSGTVSTNGSTSMESVIGILSEQFMADNPDVTVTYDPTGSGTGIEAASSGSADIGLSSRALTDEETGSGLEGTTVALDGIAIIVNAENPVEDLSVDQIAQLFTGAVADWSEVGGDAGAVAAIGREAGSGTRDGFESITGTEDACVLSQEL</sequence>